<reference evidence="1 2" key="1">
    <citation type="journal article" date="2023" name="Arcadia Sci">
        <title>De novo assembly of a long-read Amblyomma americanum tick genome.</title>
        <authorList>
            <person name="Chou S."/>
            <person name="Poskanzer K.E."/>
            <person name="Rollins M."/>
            <person name="Thuy-Boun P.S."/>
        </authorList>
    </citation>
    <scope>NUCLEOTIDE SEQUENCE [LARGE SCALE GENOMIC DNA]</scope>
    <source>
        <strain evidence="1">F_SG_1</strain>
        <tissue evidence="1">Salivary glands</tissue>
    </source>
</reference>
<dbReference type="Proteomes" id="UP001321473">
    <property type="component" value="Unassembled WGS sequence"/>
</dbReference>
<evidence type="ECO:0000313" key="1">
    <source>
        <dbReference type="EMBL" id="KAK8782023.1"/>
    </source>
</evidence>
<comment type="caution">
    <text evidence="1">The sequence shown here is derived from an EMBL/GenBank/DDBJ whole genome shotgun (WGS) entry which is preliminary data.</text>
</comment>
<protein>
    <submittedName>
        <fullName evidence="1">Uncharacterized protein</fullName>
    </submittedName>
</protein>
<gene>
    <name evidence="1" type="ORF">V5799_016637</name>
</gene>
<dbReference type="AlphaFoldDB" id="A0AAQ4F596"/>
<proteinExistence type="predicted"/>
<sequence>MVVASECRPSAWREVLPNPFDIKCPKLCIPGQRRFAPCTQGCTCGFLPGRHRSGRLYCTPSVLRKIPTKGTYPMTL</sequence>
<keyword evidence="2" id="KW-1185">Reference proteome</keyword>
<name>A0AAQ4F596_AMBAM</name>
<accession>A0AAQ4F596</accession>
<organism evidence="1 2">
    <name type="scientific">Amblyomma americanum</name>
    <name type="common">Lone star tick</name>
    <dbReference type="NCBI Taxonomy" id="6943"/>
    <lineage>
        <taxon>Eukaryota</taxon>
        <taxon>Metazoa</taxon>
        <taxon>Ecdysozoa</taxon>
        <taxon>Arthropoda</taxon>
        <taxon>Chelicerata</taxon>
        <taxon>Arachnida</taxon>
        <taxon>Acari</taxon>
        <taxon>Parasitiformes</taxon>
        <taxon>Ixodida</taxon>
        <taxon>Ixodoidea</taxon>
        <taxon>Ixodidae</taxon>
        <taxon>Amblyomminae</taxon>
        <taxon>Amblyomma</taxon>
    </lineage>
</organism>
<dbReference type="EMBL" id="JARKHS020007085">
    <property type="protein sequence ID" value="KAK8782023.1"/>
    <property type="molecule type" value="Genomic_DNA"/>
</dbReference>
<evidence type="ECO:0000313" key="2">
    <source>
        <dbReference type="Proteomes" id="UP001321473"/>
    </source>
</evidence>